<feature type="repeat" description="ARM" evidence="7">
    <location>
        <begin position="822"/>
        <end position="864"/>
    </location>
</feature>
<evidence type="ECO:0000256" key="4">
    <source>
        <dbReference type="ARBA" id="ARBA00022679"/>
    </source>
</evidence>
<evidence type="ECO:0000256" key="1">
    <source>
        <dbReference type="ARBA" id="ARBA00000900"/>
    </source>
</evidence>
<dbReference type="PROSITE" id="PS50176">
    <property type="entry name" value="ARM_REPEAT"/>
    <property type="match status" value="3"/>
</dbReference>
<dbReference type="InterPro" id="IPR057314">
    <property type="entry name" value="PUB2-4-like_N"/>
</dbReference>
<dbReference type="InterPro" id="IPR013083">
    <property type="entry name" value="Znf_RING/FYVE/PHD"/>
</dbReference>
<feature type="repeat" description="ARM" evidence="7">
    <location>
        <begin position="740"/>
        <end position="782"/>
    </location>
</feature>
<sequence length="985" mass="108879">MVPWSTWCRYIVNKLEYSFSNSWKSYKRGQISDRELQDAVWKNLFQGKLTYLHWNKGEAMSPTIGEQGSTLLVRKIPIADPTRVFLGDVVVLKDPDNSENYLVRRLAATEGYEMVSKDEKDESFVLEKDQCWVLADNEKLKPKEAKDSRLFGPVSMTDIVGRVIYCLQTAVDHGPVQNSQYSMQKDSPVLELKTHFNRKGQMDTTSVRCLINSIARFIHLVSCQAIKVVPIEMEYRNMVVVLKLLKPLLDDVVDCEIPFDEDLCKECEDLDMLVNEAREFMENWSPKMSKIHMVLQSEPFLIKMQRSSLHICHILYKSLQSSPSSSSITSVQHCIQEIKCLNQERLSDNIGEALRSLKDGDTPCTDHLVKVIKLLNLTSNQELLNETVIVEKERMNAQVSNAQGKLDQLNQIVNLISHLRDYMLKIERFEPTSGISIPPHFLCPLSLELMTDPVIVASGQTYDRTSIQKWLGSGLTICPMTRQMLKHTNLIPNHTVKAMVANWCDENNLQLSNNTGHAKLVSTSSPSNHISSQDLTHTDSFHCFANSSSSTSRSSLEVGNGLEKLKIDASSGFSGECNRCQSREIDKYDQSSDHSYIHSRTESAVSEASSSDYAPPASNDLSRRSKKHEMNEVAEISSECLGTSASVKESGLSSCKTGKQLQVSGTKAEEAVNGNRDYSKAYSITFSGSGCDDLTTSSHVLELVDNLKSPSNEVQTIAAAELRFLAKNNMDNRIIIGRCGAVAPLLSLLYSEVKLTQEHAVTALLNLSINEDNKSMIAKSGAIEPLVHVLKYGNDGAKENSAAALYSLSVLEDYKARIGRSGAIKALVNLLVSGTLRGKKDAATALFNLSIFHENKARMVQAGAIKYLVRLMDPDSGMVDKAAALLSNLSTIGEGRTAIVREGGIPLLVEILESGSHRGKENAASVLLQLCLHSPKFCTLVLQEGAVPPLVALSQSGTTRGKEKAQQLLSHFRNQREGAAGKGKT</sequence>
<evidence type="ECO:0000256" key="3">
    <source>
        <dbReference type="ARBA" id="ARBA00012483"/>
    </source>
</evidence>
<dbReference type="SMART" id="SM00504">
    <property type="entry name" value="Ubox"/>
    <property type="match status" value="1"/>
</dbReference>
<dbReference type="InterPro" id="IPR000225">
    <property type="entry name" value="Armadillo"/>
</dbReference>
<dbReference type="Gene3D" id="3.30.40.10">
    <property type="entry name" value="Zinc/RING finger domain, C3HC4 (zinc finger)"/>
    <property type="match status" value="1"/>
</dbReference>
<organism evidence="10 11">
    <name type="scientific">Hibiscus sabdariffa</name>
    <name type="common">roselle</name>
    <dbReference type="NCBI Taxonomy" id="183260"/>
    <lineage>
        <taxon>Eukaryota</taxon>
        <taxon>Viridiplantae</taxon>
        <taxon>Streptophyta</taxon>
        <taxon>Embryophyta</taxon>
        <taxon>Tracheophyta</taxon>
        <taxon>Spermatophyta</taxon>
        <taxon>Magnoliopsida</taxon>
        <taxon>eudicotyledons</taxon>
        <taxon>Gunneridae</taxon>
        <taxon>Pentapetalae</taxon>
        <taxon>rosids</taxon>
        <taxon>malvids</taxon>
        <taxon>Malvales</taxon>
        <taxon>Malvaceae</taxon>
        <taxon>Malvoideae</taxon>
        <taxon>Hibiscus</taxon>
    </lineage>
</organism>
<feature type="repeat" description="ARM" evidence="7">
    <location>
        <begin position="863"/>
        <end position="904"/>
    </location>
</feature>
<dbReference type="InterPro" id="IPR003613">
    <property type="entry name" value="Ubox_domain"/>
</dbReference>
<dbReference type="Gene3D" id="1.25.10.10">
    <property type="entry name" value="Leucine-rich Repeat Variant"/>
    <property type="match status" value="2"/>
</dbReference>
<dbReference type="SUPFAM" id="SSF57850">
    <property type="entry name" value="RING/U-box"/>
    <property type="match status" value="1"/>
</dbReference>
<comment type="pathway">
    <text evidence="2">Protein modification; protein ubiquitination.</text>
</comment>
<dbReference type="CDD" id="cd06530">
    <property type="entry name" value="S26_SPase_I"/>
    <property type="match status" value="1"/>
</dbReference>
<dbReference type="InterPro" id="IPR019533">
    <property type="entry name" value="Peptidase_S26"/>
</dbReference>
<feature type="region of interest" description="Disordered" evidence="8">
    <location>
        <begin position="588"/>
        <end position="629"/>
    </location>
</feature>
<evidence type="ECO:0000259" key="9">
    <source>
        <dbReference type="PROSITE" id="PS51698"/>
    </source>
</evidence>
<protein>
    <recommendedName>
        <fullName evidence="3">RING-type E3 ubiquitin transferase</fullName>
        <ecNumber evidence="3">2.3.2.27</ecNumber>
    </recommendedName>
</protein>
<dbReference type="InterPro" id="IPR036286">
    <property type="entry name" value="LexA/Signal_pep-like_sf"/>
</dbReference>
<name>A0ABR2RKM5_9ROSI</name>
<dbReference type="Gene3D" id="2.10.109.10">
    <property type="entry name" value="Umud Fragment, subunit A"/>
    <property type="match status" value="1"/>
</dbReference>
<dbReference type="Pfam" id="PF04564">
    <property type="entry name" value="U-box"/>
    <property type="match status" value="1"/>
</dbReference>
<evidence type="ECO:0000256" key="5">
    <source>
        <dbReference type="ARBA" id="ARBA00022737"/>
    </source>
</evidence>
<dbReference type="Proteomes" id="UP001396334">
    <property type="component" value="Unassembled WGS sequence"/>
</dbReference>
<evidence type="ECO:0000256" key="2">
    <source>
        <dbReference type="ARBA" id="ARBA00004906"/>
    </source>
</evidence>
<dbReference type="SUPFAM" id="SSF48371">
    <property type="entry name" value="ARM repeat"/>
    <property type="match status" value="1"/>
</dbReference>
<dbReference type="PANTHER" id="PTHR23315:SF278">
    <property type="entry name" value="U-BOX DOMAIN-CONTAINING PROTEIN 3"/>
    <property type="match status" value="1"/>
</dbReference>
<dbReference type="InterPro" id="IPR045210">
    <property type="entry name" value="RING-Ubox_PUB"/>
</dbReference>
<dbReference type="Pfam" id="PF25240">
    <property type="entry name" value="PUB2_N"/>
    <property type="match status" value="1"/>
</dbReference>
<accession>A0ABR2RKM5</accession>
<evidence type="ECO:0000256" key="6">
    <source>
        <dbReference type="ARBA" id="ARBA00022786"/>
    </source>
</evidence>
<feature type="domain" description="U-box" evidence="9">
    <location>
        <begin position="436"/>
        <end position="510"/>
    </location>
</feature>
<dbReference type="InterPro" id="IPR058678">
    <property type="entry name" value="ARM_PUB"/>
</dbReference>
<gene>
    <name evidence="10" type="ORF">V6N11_041421</name>
</gene>
<keyword evidence="11" id="KW-1185">Reference proteome</keyword>
<feature type="compositionally biased region" description="Polar residues" evidence="8">
    <location>
        <begin position="602"/>
        <end position="612"/>
    </location>
</feature>
<dbReference type="InterPro" id="IPR016024">
    <property type="entry name" value="ARM-type_fold"/>
</dbReference>
<keyword evidence="6" id="KW-0833">Ubl conjugation pathway</keyword>
<comment type="caution">
    <text evidence="10">The sequence shown here is derived from an EMBL/GenBank/DDBJ whole genome shotgun (WGS) entry which is preliminary data.</text>
</comment>
<dbReference type="EC" id="2.3.2.27" evidence="3"/>
<feature type="compositionally biased region" description="Basic and acidic residues" evidence="8">
    <location>
        <begin position="588"/>
        <end position="601"/>
    </location>
</feature>
<dbReference type="SMART" id="SM00185">
    <property type="entry name" value="ARM"/>
    <property type="match status" value="5"/>
</dbReference>
<keyword evidence="4" id="KW-0808">Transferase</keyword>
<dbReference type="InterPro" id="IPR011989">
    <property type="entry name" value="ARM-like"/>
</dbReference>
<dbReference type="EMBL" id="JBBPBN010000022">
    <property type="protein sequence ID" value="KAK9013412.1"/>
    <property type="molecule type" value="Genomic_DNA"/>
</dbReference>
<comment type="catalytic activity">
    <reaction evidence="1">
        <text>S-ubiquitinyl-[E2 ubiquitin-conjugating enzyme]-L-cysteine + [acceptor protein]-L-lysine = [E2 ubiquitin-conjugating enzyme]-L-cysteine + N(6)-ubiquitinyl-[acceptor protein]-L-lysine.</text>
        <dbReference type="EC" id="2.3.2.27"/>
    </reaction>
</comment>
<proteinExistence type="predicted"/>
<evidence type="ECO:0000313" key="11">
    <source>
        <dbReference type="Proteomes" id="UP001396334"/>
    </source>
</evidence>
<dbReference type="PANTHER" id="PTHR23315">
    <property type="entry name" value="U BOX DOMAIN-CONTAINING"/>
    <property type="match status" value="1"/>
</dbReference>
<evidence type="ECO:0000313" key="10">
    <source>
        <dbReference type="EMBL" id="KAK9013412.1"/>
    </source>
</evidence>
<dbReference type="PROSITE" id="PS51698">
    <property type="entry name" value="U_BOX"/>
    <property type="match status" value="1"/>
</dbReference>
<evidence type="ECO:0000256" key="7">
    <source>
        <dbReference type="PROSITE-ProRule" id="PRU00259"/>
    </source>
</evidence>
<dbReference type="SUPFAM" id="SSF51306">
    <property type="entry name" value="LexA/Signal peptidase"/>
    <property type="match status" value="1"/>
</dbReference>
<reference evidence="10 11" key="1">
    <citation type="journal article" date="2024" name="G3 (Bethesda)">
        <title>Genome assembly of Hibiscus sabdariffa L. provides insights into metabolisms of medicinal natural products.</title>
        <authorList>
            <person name="Kim T."/>
        </authorList>
    </citation>
    <scope>NUCLEOTIDE SEQUENCE [LARGE SCALE GENOMIC DNA]</scope>
    <source>
        <strain evidence="10">TK-2024</strain>
        <tissue evidence="10">Old leaves</tissue>
    </source>
</reference>
<keyword evidence="5" id="KW-0677">Repeat</keyword>
<dbReference type="CDD" id="cd16664">
    <property type="entry name" value="RING-Ubox_PUB"/>
    <property type="match status" value="1"/>
</dbReference>
<evidence type="ECO:0000256" key="8">
    <source>
        <dbReference type="SAM" id="MobiDB-lite"/>
    </source>
</evidence>
<dbReference type="Pfam" id="PF25598">
    <property type="entry name" value="ARM_PUB"/>
    <property type="match status" value="1"/>
</dbReference>